<keyword evidence="2" id="KW-1185">Reference proteome</keyword>
<proteinExistence type="predicted"/>
<reference evidence="1 2" key="1">
    <citation type="submission" date="2019-02" db="EMBL/GenBank/DDBJ databases">
        <title>Deep-cultivation of Planctomycetes and their phenomic and genomic characterization uncovers novel biology.</title>
        <authorList>
            <person name="Wiegand S."/>
            <person name="Jogler M."/>
            <person name="Boedeker C."/>
            <person name="Pinto D."/>
            <person name="Vollmers J."/>
            <person name="Rivas-Marin E."/>
            <person name="Kohn T."/>
            <person name="Peeters S.H."/>
            <person name="Heuer A."/>
            <person name="Rast P."/>
            <person name="Oberbeckmann S."/>
            <person name="Bunk B."/>
            <person name="Jeske O."/>
            <person name="Meyerdierks A."/>
            <person name="Storesund J.E."/>
            <person name="Kallscheuer N."/>
            <person name="Luecker S."/>
            <person name="Lage O.M."/>
            <person name="Pohl T."/>
            <person name="Merkel B.J."/>
            <person name="Hornburger P."/>
            <person name="Mueller R.-W."/>
            <person name="Bruemmer F."/>
            <person name="Labrenz M."/>
            <person name="Spormann A.M."/>
            <person name="Op den Camp H."/>
            <person name="Overmann J."/>
            <person name="Amann R."/>
            <person name="Jetten M.S.M."/>
            <person name="Mascher T."/>
            <person name="Medema M.H."/>
            <person name="Devos D.P."/>
            <person name="Kaster A.-K."/>
            <person name="Ovreas L."/>
            <person name="Rohde M."/>
            <person name="Galperin M.Y."/>
            <person name="Jogler C."/>
        </authorList>
    </citation>
    <scope>NUCLEOTIDE SEQUENCE [LARGE SCALE GENOMIC DNA]</scope>
    <source>
        <strain evidence="1 2">Pan216</strain>
    </source>
</reference>
<gene>
    <name evidence="1" type="ORF">Pan216_18620</name>
</gene>
<protein>
    <submittedName>
        <fullName evidence="1">Uncharacterized protein</fullName>
    </submittedName>
</protein>
<dbReference type="AlphaFoldDB" id="A0A518B204"/>
<organism evidence="1 2">
    <name type="scientific">Kolteria novifilia</name>
    <dbReference type="NCBI Taxonomy" id="2527975"/>
    <lineage>
        <taxon>Bacteria</taxon>
        <taxon>Pseudomonadati</taxon>
        <taxon>Planctomycetota</taxon>
        <taxon>Planctomycetia</taxon>
        <taxon>Kolteriales</taxon>
        <taxon>Kolteriaceae</taxon>
        <taxon>Kolteria</taxon>
    </lineage>
</organism>
<evidence type="ECO:0000313" key="2">
    <source>
        <dbReference type="Proteomes" id="UP000317093"/>
    </source>
</evidence>
<sequence length="61" mass="7336">MIRGRKPPHPLPLSQRERGIIEPIALRLTKRHLTKRHLTKRHLTKRHLTKRHLTKRWLIGG</sequence>
<dbReference type="Proteomes" id="UP000317093">
    <property type="component" value="Chromosome"/>
</dbReference>
<evidence type="ECO:0000313" key="1">
    <source>
        <dbReference type="EMBL" id="QDU61009.1"/>
    </source>
</evidence>
<dbReference type="KEGG" id="knv:Pan216_18620"/>
<accession>A0A518B204</accession>
<name>A0A518B204_9BACT</name>
<dbReference type="EMBL" id="CP036279">
    <property type="protein sequence ID" value="QDU61009.1"/>
    <property type="molecule type" value="Genomic_DNA"/>
</dbReference>
<dbReference type="RefSeq" id="WP_145257655.1">
    <property type="nucleotide sequence ID" value="NZ_CP036279.1"/>
</dbReference>